<dbReference type="InterPro" id="IPR050400">
    <property type="entry name" value="Bact_Cytoskel_RodZ"/>
</dbReference>
<dbReference type="Gene3D" id="1.10.260.40">
    <property type="entry name" value="lambda repressor-like DNA-binding domains"/>
    <property type="match status" value="1"/>
</dbReference>
<protein>
    <submittedName>
        <fullName evidence="3">Helix-turn-helix domain-containing protein</fullName>
    </submittedName>
</protein>
<dbReference type="InterPro" id="IPR048211">
    <property type="entry name" value="RodZ-like"/>
</dbReference>
<evidence type="ECO:0000313" key="4">
    <source>
        <dbReference type="Proteomes" id="UP000291525"/>
    </source>
</evidence>
<proteinExistence type="predicted"/>
<dbReference type="Proteomes" id="UP000291525">
    <property type="component" value="Unassembled WGS sequence"/>
</dbReference>
<comment type="caution">
    <text evidence="3">The sequence shown here is derived from an EMBL/GenBank/DDBJ whole genome shotgun (WGS) entry which is preliminary data.</text>
</comment>
<sequence length="294" mass="32191">MRQKSIGEVLRSARESRGWNLIDVQRMTKIQAKYLQALEYNDFEYIPDSNYIESFLVTYADALELDSAVLLDAYKKNSLVIYYEEGEEEELSTELKRRYKLRKKNKKDSFLPLFYLLLAAGLMIIFVTFVIHSRMKQISLFSNQSTSYSVSRQVTNSSSSIASTSTSGNVIEESSSNSSSSTSSSTTSASEMIQVTGSGESISATVSKFTYPIDITVTADNTTSWISLSNTTLSGGVTLTPDNPSATTKIEEGVSSATLVLGVVKGVTITIGGQKLDTSALTTQTGSITLYFEQ</sequence>
<dbReference type="OrthoDB" id="9797543at2"/>
<dbReference type="PANTHER" id="PTHR34475">
    <property type="match status" value="1"/>
</dbReference>
<dbReference type="AlphaFoldDB" id="A0A4Q8L1V2"/>
<evidence type="ECO:0000256" key="1">
    <source>
        <dbReference type="SAM" id="MobiDB-lite"/>
    </source>
</evidence>
<dbReference type="InterPro" id="IPR010982">
    <property type="entry name" value="Lambda_DNA-bd_dom_sf"/>
</dbReference>
<reference evidence="3 4" key="1">
    <citation type="submission" date="2019-02" db="EMBL/GenBank/DDBJ databases">
        <title>First genome of the species Streptococcus parasuis.</title>
        <authorList>
            <person name="Stevens M.J.A."/>
            <person name="Stephan R."/>
        </authorList>
    </citation>
    <scope>NUCLEOTIDE SEQUENCE [LARGE SCALE GENOMIC DNA]</scope>
    <source>
        <strain evidence="3 4">4253</strain>
    </source>
</reference>
<evidence type="ECO:0000313" key="3">
    <source>
        <dbReference type="EMBL" id="TAA13558.1"/>
    </source>
</evidence>
<name>A0A4Q8L1V2_9STRE</name>
<keyword evidence="2" id="KW-0812">Transmembrane</keyword>
<feature type="compositionally biased region" description="Low complexity" evidence="1">
    <location>
        <begin position="174"/>
        <end position="190"/>
    </location>
</feature>
<organism evidence="3 4">
    <name type="scientific">Streptococcus parasuis</name>
    <dbReference type="NCBI Taxonomy" id="1501662"/>
    <lineage>
        <taxon>Bacteria</taxon>
        <taxon>Bacillati</taxon>
        <taxon>Bacillota</taxon>
        <taxon>Bacilli</taxon>
        <taxon>Lactobacillales</taxon>
        <taxon>Streptococcaceae</taxon>
        <taxon>Streptococcus</taxon>
    </lineage>
</organism>
<feature type="transmembrane region" description="Helical" evidence="2">
    <location>
        <begin position="110"/>
        <end position="131"/>
    </location>
</feature>
<dbReference type="Pfam" id="PF13413">
    <property type="entry name" value="HTH_25"/>
    <property type="match status" value="1"/>
</dbReference>
<accession>A0A4Q8L1V2</accession>
<dbReference type="GO" id="GO:0003677">
    <property type="term" value="F:DNA binding"/>
    <property type="evidence" value="ECO:0007669"/>
    <property type="project" value="InterPro"/>
</dbReference>
<dbReference type="PANTHER" id="PTHR34475:SF1">
    <property type="entry name" value="CYTOSKELETON PROTEIN RODZ"/>
    <property type="match status" value="1"/>
</dbReference>
<keyword evidence="2" id="KW-1133">Transmembrane helix</keyword>
<dbReference type="RefSeq" id="WP_130554901.1">
    <property type="nucleotide sequence ID" value="NZ_CP069079.1"/>
</dbReference>
<dbReference type="NCBIfam" id="NF041534">
    <property type="entry name" value="rodZ_Strepcoccus"/>
    <property type="match status" value="1"/>
</dbReference>
<feature type="region of interest" description="Disordered" evidence="1">
    <location>
        <begin position="159"/>
        <end position="191"/>
    </location>
</feature>
<gene>
    <name evidence="3" type="ORF">EXW74_04570</name>
</gene>
<dbReference type="EMBL" id="SHGT01000020">
    <property type="protein sequence ID" value="TAA13558.1"/>
    <property type="molecule type" value="Genomic_DNA"/>
</dbReference>
<keyword evidence="2" id="KW-0472">Membrane</keyword>
<evidence type="ECO:0000256" key="2">
    <source>
        <dbReference type="SAM" id="Phobius"/>
    </source>
</evidence>